<reference evidence="2 3" key="1">
    <citation type="submission" date="2018-06" db="EMBL/GenBank/DDBJ databases">
        <title>Comparative genomics reveals the genomic features of Rhizophagus irregularis, R. cerebriforme, R. diaphanum and Gigaspora rosea, and their symbiotic lifestyle signature.</title>
        <authorList>
            <person name="Morin E."/>
            <person name="San Clemente H."/>
            <person name="Chen E.C.H."/>
            <person name="De La Providencia I."/>
            <person name="Hainaut M."/>
            <person name="Kuo A."/>
            <person name="Kohler A."/>
            <person name="Murat C."/>
            <person name="Tang N."/>
            <person name="Roy S."/>
            <person name="Loubradou J."/>
            <person name="Henrissat B."/>
            <person name="Grigoriev I.V."/>
            <person name="Corradi N."/>
            <person name="Roux C."/>
            <person name="Martin F.M."/>
        </authorList>
    </citation>
    <scope>NUCLEOTIDE SEQUENCE [LARGE SCALE GENOMIC DNA]</scope>
    <source>
        <strain evidence="2 3">DAOM 227022</strain>
    </source>
</reference>
<dbReference type="InterPro" id="IPR001810">
    <property type="entry name" value="F-box_dom"/>
</dbReference>
<dbReference type="Gene3D" id="3.80.10.10">
    <property type="entry name" value="Ribonuclease Inhibitor"/>
    <property type="match status" value="1"/>
</dbReference>
<dbReference type="SUPFAM" id="SSF52047">
    <property type="entry name" value="RNI-like"/>
    <property type="match status" value="1"/>
</dbReference>
<dbReference type="CDD" id="cd09917">
    <property type="entry name" value="F-box_SF"/>
    <property type="match status" value="1"/>
</dbReference>
<name>A0A397S7S5_9GLOM</name>
<dbReference type="AlphaFoldDB" id="A0A397S7S5"/>
<feature type="domain" description="F-box" evidence="1">
    <location>
        <begin position="2"/>
        <end position="45"/>
    </location>
</feature>
<evidence type="ECO:0000259" key="1">
    <source>
        <dbReference type="Pfam" id="PF12937"/>
    </source>
</evidence>
<accession>A0A397S7S5</accession>
<protein>
    <recommendedName>
        <fullName evidence="1">F-box domain-containing protein</fullName>
    </recommendedName>
</protein>
<dbReference type="SUPFAM" id="SSF81383">
    <property type="entry name" value="F-box domain"/>
    <property type="match status" value="1"/>
</dbReference>
<sequence>MSQLPFDCLNEIFEYLEDDRDTLFSCLLVNRFWCKVSVRIFWRNIPNINTLINCLPNESKQNLYRSKVIISTLTSKLPIFNYATFCKVLSFNQVYDKLESILKLQFFKNNQYFLKNLINIVAQELFKMLMNKIPSLKKLVFLQFSNIHFTFCSEAKDCLKNLSELRCNSNVYPSFFYELSQICHNIQFFHIEFYFFETNIPNKLEELISVQENLKYLSIRYGRDEVLNRIIPLLKKPKNLTKLRLYGIRHYVSLSFITKFTNLTNLQELELSFNYDEDFVDFEKLQYVIFPRLRIFKIQRACSFLIKFLENNGNNLQEFCVSDNNNSLNLTIAKFCPNIRKLFTGFKNIELDTIKIVLNSLQYLESIKVWCGGEFLNEKEALEAFVKYSHKNTYEIILCHQYYTRSELPSKDLESFFVSWTNRELQKSLSLIIIKYDASSLDTDVENMEIIKKYIRLGVIKKFEVKAYDDEFV</sequence>
<evidence type="ECO:0000313" key="3">
    <source>
        <dbReference type="Proteomes" id="UP000265703"/>
    </source>
</evidence>
<dbReference type="OrthoDB" id="550575at2759"/>
<dbReference type="InterPro" id="IPR032675">
    <property type="entry name" value="LRR_dom_sf"/>
</dbReference>
<dbReference type="InterPro" id="IPR036047">
    <property type="entry name" value="F-box-like_dom_sf"/>
</dbReference>
<gene>
    <name evidence="2" type="ORF">C1645_837974</name>
</gene>
<dbReference type="Pfam" id="PF12937">
    <property type="entry name" value="F-box-like"/>
    <property type="match status" value="1"/>
</dbReference>
<proteinExistence type="predicted"/>
<keyword evidence="3" id="KW-1185">Reference proteome</keyword>
<evidence type="ECO:0000313" key="2">
    <source>
        <dbReference type="EMBL" id="RIA80839.1"/>
    </source>
</evidence>
<organism evidence="2 3">
    <name type="scientific">Glomus cerebriforme</name>
    <dbReference type="NCBI Taxonomy" id="658196"/>
    <lineage>
        <taxon>Eukaryota</taxon>
        <taxon>Fungi</taxon>
        <taxon>Fungi incertae sedis</taxon>
        <taxon>Mucoromycota</taxon>
        <taxon>Glomeromycotina</taxon>
        <taxon>Glomeromycetes</taxon>
        <taxon>Glomerales</taxon>
        <taxon>Glomeraceae</taxon>
        <taxon>Glomus</taxon>
    </lineage>
</organism>
<dbReference type="EMBL" id="QKYT01000888">
    <property type="protein sequence ID" value="RIA80839.1"/>
    <property type="molecule type" value="Genomic_DNA"/>
</dbReference>
<comment type="caution">
    <text evidence="2">The sequence shown here is derived from an EMBL/GenBank/DDBJ whole genome shotgun (WGS) entry which is preliminary data.</text>
</comment>
<dbReference type="Proteomes" id="UP000265703">
    <property type="component" value="Unassembled WGS sequence"/>
</dbReference>